<sequence length="46" mass="5565">MIYTQLTIVIKKQKSLETKKHQMFYLNIKECLIILMNQISILLHFI</sequence>
<organism evidence="1 2">
    <name type="scientific">Staphylococcus phage Twort (strain DSM 17442 / HER 48)</name>
    <name type="common">Bacteriophage Twort</name>
    <dbReference type="NCBI Taxonomy" id="2908167"/>
    <lineage>
        <taxon>Viruses</taxon>
        <taxon>Duplodnaviria</taxon>
        <taxon>Heunggongvirae</taxon>
        <taxon>Uroviricota</taxon>
        <taxon>Caudoviricetes</taxon>
        <taxon>Herelleviridae</taxon>
        <taxon>Twortvirinae</taxon>
        <taxon>Twortvirus</taxon>
        <taxon>Twortvirus twort</taxon>
    </lineage>
</organism>
<dbReference type="GeneID" id="5130375"/>
<keyword evidence="2" id="KW-1185">Reference proteome</keyword>
<dbReference type="RefSeq" id="YP_238570.1">
    <property type="nucleotide sequence ID" value="NC_007021.1"/>
</dbReference>
<accession>Q4Z9D5</accession>
<organismHost>
    <name type="scientific">Twortvirus twort</name>
    <dbReference type="NCBI Taxonomy" id="55510"/>
</organismHost>
<dbReference type="KEGG" id="vg:5130375"/>
<dbReference type="Proteomes" id="UP000001466">
    <property type="component" value="Segment"/>
</dbReference>
<reference evidence="1 2" key="1">
    <citation type="journal article" date="2005" name="Proc. Natl. Acad. Sci. U.S.A.">
        <title>The complete genomes and proteomes of 27 Staphylococcus aureus bacteriophages.</title>
        <authorList>
            <person name="Kwan T."/>
            <person name="Liu J."/>
            <person name="Dubow M."/>
            <person name="Gros P."/>
            <person name="Pelletier J."/>
        </authorList>
    </citation>
    <scope>NUCLEOTIDE SEQUENCE [LARGE SCALE GENOMIC DNA]</scope>
</reference>
<evidence type="ECO:0000313" key="2">
    <source>
        <dbReference type="Proteomes" id="UP000001466"/>
    </source>
</evidence>
<name>Q4Z9D5_BPTWO</name>
<proteinExistence type="predicted"/>
<evidence type="ECO:0000313" key="1">
    <source>
        <dbReference type="EMBL" id="AAX92478.1"/>
    </source>
</evidence>
<dbReference type="EMBL" id="AY954970">
    <property type="protein sequence ID" value="AAX92478.1"/>
    <property type="molecule type" value="Genomic_DNA"/>
</dbReference>
<protein>
    <submittedName>
        <fullName evidence="1">ORF277</fullName>
    </submittedName>
</protein>